<dbReference type="InterPro" id="IPR029044">
    <property type="entry name" value="Nucleotide-diphossugar_trans"/>
</dbReference>
<dbReference type="SUPFAM" id="SSF53448">
    <property type="entry name" value="Nucleotide-diphospho-sugar transferases"/>
    <property type="match status" value="1"/>
</dbReference>
<accession>A0A2D0N0Y6</accession>
<sequence length="200" mass="23423">MGENIESSPLHMQDKILLSILILSIPERHTSFLTRLLRQLEMQALGQPVEILVFTDNRQRTIGEKRNQLVALAKGDYFCFVDDDDRVAPDYVIHILRALHSKPDCVVFDAWVTLNGIRGKICKYGKEYQHRNGAAAYYRRPNHIMVHRRDNVKDIQFLALNFGEDDEWATRVVERVKKQVRIPKILYYYDYSRTTSRSGR</sequence>
<evidence type="ECO:0000313" key="2">
    <source>
        <dbReference type="EMBL" id="PHN02212.1"/>
    </source>
</evidence>
<reference evidence="2 3" key="1">
    <citation type="submission" date="2017-10" db="EMBL/GenBank/DDBJ databases">
        <title>The draft genome sequence of Lewinella nigricans NBRC 102662.</title>
        <authorList>
            <person name="Wang K."/>
        </authorList>
    </citation>
    <scope>NUCLEOTIDE SEQUENCE [LARGE SCALE GENOMIC DNA]</scope>
    <source>
        <strain evidence="2 3">NBRC 102662</strain>
    </source>
</reference>
<evidence type="ECO:0000313" key="3">
    <source>
        <dbReference type="Proteomes" id="UP000223913"/>
    </source>
</evidence>
<comment type="caution">
    <text evidence="2">The sequence shown here is derived from an EMBL/GenBank/DDBJ whole genome shotgun (WGS) entry which is preliminary data.</text>
</comment>
<dbReference type="CDD" id="cd00761">
    <property type="entry name" value="Glyco_tranf_GTA_type"/>
    <property type="match status" value="1"/>
</dbReference>
<name>A0A2D0N0Y6_FLAN2</name>
<dbReference type="InterPro" id="IPR001173">
    <property type="entry name" value="Glyco_trans_2-like"/>
</dbReference>
<dbReference type="Pfam" id="PF00535">
    <property type="entry name" value="Glycos_transf_2"/>
    <property type="match status" value="1"/>
</dbReference>
<organism evidence="2 3">
    <name type="scientific">Flavilitoribacter nigricans (strain ATCC 23147 / DSM 23189 / NBRC 102662 / NCIMB 1420 / SS-2)</name>
    <name type="common">Lewinella nigricans</name>
    <dbReference type="NCBI Taxonomy" id="1122177"/>
    <lineage>
        <taxon>Bacteria</taxon>
        <taxon>Pseudomonadati</taxon>
        <taxon>Bacteroidota</taxon>
        <taxon>Saprospiria</taxon>
        <taxon>Saprospirales</taxon>
        <taxon>Lewinellaceae</taxon>
        <taxon>Flavilitoribacter</taxon>
    </lineage>
</organism>
<dbReference type="AlphaFoldDB" id="A0A2D0N0Y6"/>
<gene>
    <name evidence="2" type="ORF">CRP01_33295</name>
</gene>
<proteinExistence type="predicted"/>
<dbReference type="EMBL" id="PDUD01000043">
    <property type="protein sequence ID" value="PHN02212.1"/>
    <property type="molecule type" value="Genomic_DNA"/>
</dbReference>
<evidence type="ECO:0000259" key="1">
    <source>
        <dbReference type="Pfam" id="PF00535"/>
    </source>
</evidence>
<dbReference type="OrthoDB" id="1114838at2"/>
<protein>
    <recommendedName>
        <fullName evidence="1">Glycosyltransferase 2-like domain-containing protein</fullName>
    </recommendedName>
</protein>
<feature type="domain" description="Glycosyltransferase 2-like" evidence="1">
    <location>
        <begin position="48"/>
        <end position="109"/>
    </location>
</feature>
<dbReference type="Gene3D" id="3.90.550.10">
    <property type="entry name" value="Spore Coat Polysaccharide Biosynthesis Protein SpsA, Chain A"/>
    <property type="match status" value="1"/>
</dbReference>
<keyword evidence="3" id="KW-1185">Reference proteome</keyword>
<dbReference type="Proteomes" id="UP000223913">
    <property type="component" value="Unassembled WGS sequence"/>
</dbReference>